<dbReference type="OrthoDB" id="9801998at2"/>
<sequence length="120" mass="13071">MLKYSTYQSIHNKPSLGGSKFRGLQAISIRKGLTRIMTVIILLTITCTGMVSAFASSNEGNSFADLETVVVKSGDTLWEIAVAHKPKGKDTRDYVEHIKDYNGLTVSSIQSGDVLILPPK</sequence>
<dbReference type="Pfam" id="PF01476">
    <property type="entry name" value="LysM"/>
    <property type="match status" value="1"/>
</dbReference>
<proteinExistence type="predicted"/>
<dbReference type="AlphaFoldDB" id="A0A433YE40"/>
<evidence type="ECO:0000313" key="4">
    <source>
        <dbReference type="Proteomes" id="UP000279446"/>
    </source>
</evidence>
<dbReference type="EMBL" id="RZNY01000002">
    <property type="protein sequence ID" value="RUT48139.1"/>
    <property type="molecule type" value="Genomic_DNA"/>
</dbReference>
<dbReference type="InterPro" id="IPR036779">
    <property type="entry name" value="LysM_dom_sf"/>
</dbReference>
<evidence type="ECO:0000313" key="3">
    <source>
        <dbReference type="EMBL" id="RUT48139.1"/>
    </source>
</evidence>
<reference evidence="3 4" key="1">
    <citation type="submission" date="2018-12" db="EMBL/GenBank/DDBJ databases">
        <authorList>
            <person name="Sun L."/>
            <person name="Chen Z."/>
        </authorList>
    </citation>
    <scope>NUCLEOTIDE SEQUENCE [LARGE SCALE GENOMIC DNA]</scope>
    <source>
        <strain evidence="3 4">DSM 15890</strain>
    </source>
</reference>
<dbReference type="CDD" id="cd00118">
    <property type="entry name" value="LysM"/>
    <property type="match status" value="1"/>
</dbReference>
<protein>
    <submittedName>
        <fullName evidence="3">LysM peptidoglycan-binding domain-containing protein</fullName>
    </submittedName>
</protein>
<keyword evidence="1" id="KW-0812">Transmembrane</keyword>
<dbReference type="SMART" id="SM00257">
    <property type="entry name" value="LysM"/>
    <property type="match status" value="1"/>
</dbReference>
<evidence type="ECO:0000259" key="2">
    <source>
        <dbReference type="PROSITE" id="PS51782"/>
    </source>
</evidence>
<keyword evidence="1" id="KW-1133">Transmembrane helix</keyword>
<evidence type="ECO:0000256" key="1">
    <source>
        <dbReference type="SAM" id="Phobius"/>
    </source>
</evidence>
<keyword evidence="4" id="KW-1185">Reference proteome</keyword>
<dbReference type="PROSITE" id="PS51782">
    <property type="entry name" value="LYSM"/>
    <property type="match status" value="1"/>
</dbReference>
<feature type="transmembrane region" description="Helical" evidence="1">
    <location>
        <begin position="32"/>
        <end position="55"/>
    </location>
</feature>
<dbReference type="RefSeq" id="WP_127190559.1">
    <property type="nucleotide sequence ID" value="NZ_RZNY01000002.1"/>
</dbReference>
<dbReference type="InterPro" id="IPR018392">
    <property type="entry name" value="LysM"/>
</dbReference>
<accession>A0A433YE40</accession>
<gene>
    <name evidence="3" type="ORF">EJP82_03095</name>
</gene>
<organism evidence="3 4">
    <name type="scientific">Paenibacillus anaericanus</name>
    <dbReference type="NCBI Taxonomy" id="170367"/>
    <lineage>
        <taxon>Bacteria</taxon>
        <taxon>Bacillati</taxon>
        <taxon>Bacillota</taxon>
        <taxon>Bacilli</taxon>
        <taxon>Bacillales</taxon>
        <taxon>Paenibacillaceae</taxon>
        <taxon>Paenibacillus</taxon>
    </lineage>
</organism>
<feature type="domain" description="LysM" evidence="2">
    <location>
        <begin position="67"/>
        <end position="117"/>
    </location>
</feature>
<comment type="caution">
    <text evidence="3">The sequence shown here is derived from an EMBL/GenBank/DDBJ whole genome shotgun (WGS) entry which is preliminary data.</text>
</comment>
<name>A0A433YE40_9BACL</name>
<dbReference type="SUPFAM" id="SSF54106">
    <property type="entry name" value="LysM domain"/>
    <property type="match status" value="1"/>
</dbReference>
<dbReference type="Proteomes" id="UP000279446">
    <property type="component" value="Unassembled WGS sequence"/>
</dbReference>
<keyword evidence="1" id="KW-0472">Membrane</keyword>
<dbReference type="Gene3D" id="3.10.350.10">
    <property type="entry name" value="LysM domain"/>
    <property type="match status" value="1"/>
</dbReference>